<protein>
    <submittedName>
        <fullName evidence="1">Uncharacterized protein</fullName>
    </submittedName>
</protein>
<dbReference type="AlphaFoldDB" id="A0A1C3U1R2"/>
<proteinExistence type="predicted"/>
<keyword evidence="2" id="KW-1185">Reference proteome</keyword>
<organism evidence="1 2">
    <name type="scientific">Rhizobium hainanense</name>
    <dbReference type="NCBI Taxonomy" id="52131"/>
    <lineage>
        <taxon>Bacteria</taxon>
        <taxon>Pseudomonadati</taxon>
        <taxon>Pseudomonadota</taxon>
        <taxon>Alphaproteobacteria</taxon>
        <taxon>Hyphomicrobiales</taxon>
        <taxon>Rhizobiaceae</taxon>
        <taxon>Rhizobium/Agrobacterium group</taxon>
        <taxon>Rhizobium</taxon>
    </lineage>
</organism>
<evidence type="ECO:0000313" key="1">
    <source>
        <dbReference type="EMBL" id="SCB09413.1"/>
    </source>
</evidence>
<dbReference type="RefSeq" id="WP_143525371.1">
    <property type="nucleotide sequence ID" value="NZ_FMAC01000001.1"/>
</dbReference>
<sequence>MGWSSIALNFFQSQTGAGDVDQRVHMVGDDISAIRAEDFCHFQRFHAFFDSYEEELGNTKFAIAARQAVAN</sequence>
<accession>A0A1C3U1R2</accession>
<dbReference type="Proteomes" id="UP000186228">
    <property type="component" value="Unassembled WGS sequence"/>
</dbReference>
<gene>
    <name evidence="1" type="ORF">GA0061100_101491</name>
</gene>
<dbReference type="EMBL" id="FMAC01000001">
    <property type="protein sequence ID" value="SCB09413.1"/>
    <property type="molecule type" value="Genomic_DNA"/>
</dbReference>
<evidence type="ECO:0000313" key="2">
    <source>
        <dbReference type="Proteomes" id="UP000186228"/>
    </source>
</evidence>
<reference evidence="2" key="1">
    <citation type="submission" date="2016-08" db="EMBL/GenBank/DDBJ databases">
        <authorList>
            <person name="Varghese N."/>
            <person name="Submissions Spin"/>
        </authorList>
    </citation>
    <scope>NUCLEOTIDE SEQUENCE [LARGE SCALE GENOMIC DNA]</scope>
    <source>
        <strain evidence="2">CCBAU 57015</strain>
    </source>
</reference>
<name>A0A1C3U1R2_9HYPH</name>